<dbReference type="AlphaFoldDB" id="A0A1H3WY48"/>
<protein>
    <submittedName>
        <fullName evidence="4">HSP20 family protein</fullName>
    </submittedName>
</protein>
<name>A0A1H3WY48_9BACT</name>
<evidence type="ECO:0000313" key="4">
    <source>
        <dbReference type="EMBL" id="SDZ91870.1"/>
    </source>
</evidence>
<dbReference type="SUPFAM" id="SSF49764">
    <property type="entry name" value="HSP20-like chaperones"/>
    <property type="match status" value="1"/>
</dbReference>
<evidence type="ECO:0000256" key="2">
    <source>
        <dbReference type="RuleBase" id="RU003616"/>
    </source>
</evidence>
<reference evidence="5" key="1">
    <citation type="submission" date="2016-10" db="EMBL/GenBank/DDBJ databases">
        <authorList>
            <person name="Varghese N."/>
            <person name="Submissions S."/>
        </authorList>
    </citation>
    <scope>NUCLEOTIDE SEQUENCE [LARGE SCALE GENOMIC DNA]</scope>
    <source>
        <strain evidence="5">DSM 23920</strain>
    </source>
</reference>
<dbReference type="EMBL" id="FNRL01000001">
    <property type="protein sequence ID" value="SDZ91870.1"/>
    <property type="molecule type" value="Genomic_DNA"/>
</dbReference>
<dbReference type="PANTHER" id="PTHR11527">
    <property type="entry name" value="HEAT-SHOCK PROTEIN 20 FAMILY MEMBER"/>
    <property type="match status" value="1"/>
</dbReference>
<dbReference type="RefSeq" id="WP_168927833.1">
    <property type="nucleotide sequence ID" value="NZ_BKAT01000015.1"/>
</dbReference>
<dbReference type="Proteomes" id="UP000199656">
    <property type="component" value="Unassembled WGS sequence"/>
</dbReference>
<dbReference type="InterPro" id="IPR008978">
    <property type="entry name" value="HSP20-like_chaperone"/>
</dbReference>
<dbReference type="InterPro" id="IPR031107">
    <property type="entry name" value="Small_HSP"/>
</dbReference>
<dbReference type="PROSITE" id="PS01031">
    <property type="entry name" value="SHSP"/>
    <property type="match status" value="1"/>
</dbReference>
<dbReference type="STRING" id="408074.SAMN05660909_00140"/>
<gene>
    <name evidence="4" type="ORF">SAMN05660909_00140</name>
</gene>
<accession>A0A1H3WY48</accession>
<organism evidence="4 5">
    <name type="scientific">Chitinophaga terrae</name>
    <name type="common">ex Kim and Jung 2007</name>
    <dbReference type="NCBI Taxonomy" id="408074"/>
    <lineage>
        <taxon>Bacteria</taxon>
        <taxon>Pseudomonadati</taxon>
        <taxon>Bacteroidota</taxon>
        <taxon>Chitinophagia</taxon>
        <taxon>Chitinophagales</taxon>
        <taxon>Chitinophagaceae</taxon>
        <taxon>Chitinophaga</taxon>
    </lineage>
</organism>
<feature type="domain" description="SHSP" evidence="3">
    <location>
        <begin position="38"/>
        <end position="150"/>
    </location>
</feature>
<dbReference type="CDD" id="cd06464">
    <property type="entry name" value="ACD_sHsps-like"/>
    <property type="match status" value="1"/>
</dbReference>
<evidence type="ECO:0000313" key="5">
    <source>
        <dbReference type="Proteomes" id="UP000199656"/>
    </source>
</evidence>
<evidence type="ECO:0000256" key="1">
    <source>
        <dbReference type="PROSITE-ProRule" id="PRU00285"/>
    </source>
</evidence>
<dbReference type="Gene3D" id="2.60.40.790">
    <property type="match status" value="1"/>
</dbReference>
<dbReference type="Pfam" id="PF00011">
    <property type="entry name" value="HSP20"/>
    <property type="match status" value="1"/>
</dbReference>
<comment type="similarity">
    <text evidence="1 2">Belongs to the small heat shock protein (HSP20) family.</text>
</comment>
<dbReference type="InterPro" id="IPR002068">
    <property type="entry name" value="A-crystallin/Hsp20_dom"/>
</dbReference>
<keyword evidence="5" id="KW-1185">Reference proteome</keyword>
<sequence>MTHIKFNQSPVPRTFGGLVEDILNGGFNKLVKDDFLTSDFFTTYPPVNIVETPEAFLLEVAAPGFSKEDFKISAAEKTISISAEKKEAVKNESDKQVRREFNFKSFKRSFSISDVVDANKINAKYENGILKVTLGKKENNQDSPKEIVVE</sequence>
<evidence type="ECO:0000259" key="3">
    <source>
        <dbReference type="PROSITE" id="PS01031"/>
    </source>
</evidence>
<proteinExistence type="inferred from homology"/>